<dbReference type="PANTHER" id="PTHR33495:SF13">
    <property type="entry name" value="ANTI-SIGMA-F FACTOR ANTAGONIST RSFB"/>
    <property type="match status" value="1"/>
</dbReference>
<evidence type="ECO:0000313" key="2">
    <source>
        <dbReference type="EMBL" id="MCV7229562.1"/>
    </source>
</evidence>
<dbReference type="EMBL" id="JACKTY010000045">
    <property type="protein sequence ID" value="MCV7229562.1"/>
    <property type="molecule type" value="Genomic_DNA"/>
</dbReference>
<dbReference type="RefSeq" id="WP_264070818.1">
    <property type="nucleotide sequence ID" value="NZ_JACKTY010000045.1"/>
</dbReference>
<sequence>MTAAMPVEGCESFTVAERWFDGVVVIEAAGSVDMLTAPWLTVAITGAAQAPHGIIVDLSAVEFLALAGTRVLLTARAGIVPPTRFGVVAKAPAIGRLFTLLGIGDVIDLYPTVEDALTAMNCTATRRSFDVRSLALPIVADRP</sequence>
<proteinExistence type="predicted"/>
<name>A0ABT3CJC8_9MYCO</name>
<dbReference type="Pfam" id="PF01740">
    <property type="entry name" value="STAS"/>
    <property type="match status" value="1"/>
</dbReference>
<feature type="domain" description="STAS" evidence="1">
    <location>
        <begin position="21"/>
        <end position="120"/>
    </location>
</feature>
<comment type="caution">
    <text evidence="2">The sequence shown here is derived from an EMBL/GenBank/DDBJ whole genome shotgun (WGS) entry which is preliminary data.</text>
</comment>
<reference evidence="2 3" key="1">
    <citation type="journal article" date="2022" name="BMC Genomics">
        <title>Comparative genome analysis of mycobacteria focusing on tRNA and non-coding RNA.</title>
        <authorList>
            <person name="Behra P.R.K."/>
            <person name="Pettersson B.M.F."/>
            <person name="Ramesh M."/>
            <person name="Das S."/>
            <person name="Dasgupta S."/>
            <person name="Kirsebom L.A."/>
        </authorList>
    </citation>
    <scope>NUCLEOTIDE SEQUENCE [LARGE SCALE GENOMIC DNA]</scope>
    <source>
        <strain evidence="2 3">DSM 44078</strain>
    </source>
</reference>
<keyword evidence="3" id="KW-1185">Reference proteome</keyword>
<dbReference type="Proteomes" id="UP001526201">
    <property type="component" value="Unassembled WGS sequence"/>
</dbReference>
<evidence type="ECO:0000313" key="3">
    <source>
        <dbReference type="Proteomes" id="UP001526201"/>
    </source>
</evidence>
<dbReference type="PANTHER" id="PTHR33495">
    <property type="entry name" value="ANTI-SIGMA FACTOR ANTAGONIST TM_1081-RELATED-RELATED"/>
    <property type="match status" value="1"/>
</dbReference>
<protein>
    <submittedName>
        <fullName evidence="2">STAS domain-containing protein</fullName>
    </submittedName>
</protein>
<dbReference type="CDD" id="cd07043">
    <property type="entry name" value="STAS_anti-anti-sigma_factors"/>
    <property type="match status" value="1"/>
</dbReference>
<evidence type="ECO:0000259" key="1">
    <source>
        <dbReference type="PROSITE" id="PS50801"/>
    </source>
</evidence>
<organism evidence="2 3">
    <name type="scientific">Mycolicibacterium komossense</name>
    <dbReference type="NCBI Taxonomy" id="1779"/>
    <lineage>
        <taxon>Bacteria</taxon>
        <taxon>Bacillati</taxon>
        <taxon>Actinomycetota</taxon>
        <taxon>Actinomycetes</taxon>
        <taxon>Mycobacteriales</taxon>
        <taxon>Mycobacteriaceae</taxon>
        <taxon>Mycolicibacterium</taxon>
    </lineage>
</organism>
<dbReference type="SUPFAM" id="SSF52091">
    <property type="entry name" value="SpoIIaa-like"/>
    <property type="match status" value="1"/>
</dbReference>
<dbReference type="InterPro" id="IPR002645">
    <property type="entry name" value="STAS_dom"/>
</dbReference>
<gene>
    <name evidence="2" type="ORF">H7J73_26490</name>
</gene>
<dbReference type="InterPro" id="IPR036513">
    <property type="entry name" value="STAS_dom_sf"/>
</dbReference>
<dbReference type="PROSITE" id="PS50801">
    <property type="entry name" value="STAS"/>
    <property type="match status" value="1"/>
</dbReference>
<accession>A0ABT3CJC8</accession>
<dbReference type="Gene3D" id="3.30.750.24">
    <property type="entry name" value="STAS domain"/>
    <property type="match status" value="1"/>
</dbReference>